<dbReference type="CDD" id="cd00071">
    <property type="entry name" value="GMPK"/>
    <property type="match status" value="1"/>
</dbReference>
<keyword evidence="15" id="KW-1185">Reference proteome</keyword>
<evidence type="ECO:0000256" key="6">
    <source>
        <dbReference type="ARBA" id="ARBA00022679"/>
    </source>
</evidence>
<evidence type="ECO:0000256" key="8">
    <source>
        <dbReference type="ARBA" id="ARBA00022777"/>
    </source>
</evidence>
<dbReference type="SUPFAM" id="SSF52540">
    <property type="entry name" value="P-loop containing nucleoside triphosphate hydrolases"/>
    <property type="match status" value="1"/>
</dbReference>
<comment type="similarity">
    <text evidence="3 12">Belongs to the guanylate kinase family.</text>
</comment>
<name>H6N5U3_MYCHN</name>
<feature type="domain" description="Guanylate kinase-like" evidence="13">
    <location>
        <begin position="22"/>
        <end position="201"/>
    </location>
</feature>
<dbReference type="KEGG" id="mhe:MHC_00935"/>
<evidence type="ECO:0000256" key="11">
    <source>
        <dbReference type="ARBA" id="ARBA00048594"/>
    </source>
</evidence>
<comment type="catalytic activity">
    <reaction evidence="11 12">
        <text>GMP + ATP = GDP + ADP</text>
        <dbReference type="Rhea" id="RHEA:20780"/>
        <dbReference type="ChEBI" id="CHEBI:30616"/>
        <dbReference type="ChEBI" id="CHEBI:58115"/>
        <dbReference type="ChEBI" id="CHEBI:58189"/>
        <dbReference type="ChEBI" id="CHEBI:456216"/>
        <dbReference type="EC" id="2.7.4.8"/>
    </reaction>
</comment>
<evidence type="ECO:0000256" key="7">
    <source>
        <dbReference type="ARBA" id="ARBA00022741"/>
    </source>
</evidence>
<keyword evidence="8 12" id="KW-0418">Kinase</keyword>
<evidence type="ECO:0000256" key="3">
    <source>
        <dbReference type="ARBA" id="ARBA00005790"/>
    </source>
</evidence>
<comment type="function">
    <text evidence="1 12">Essential for recycling GMP and indirectly, cGMP.</text>
</comment>
<dbReference type="InterPro" id="IPR020590">
    <property type="entry name" value="Guanylate_kinase_CS"/>
</dbReference>
<dbReference type="PROSITE" id="PS50052">
    <property type="entry name" value="GUANYLATE_KINASE_2"/>
    <property type="match status" value="1"/>
</dbReference>
<dbReference type="EMBL" id="CP003199">
    <property type="protein sequence ID" value="AEW45053.1"/>
    <property type="molecule type" value="Genomic_DNA"/>
</dbReference>
<dbReference type="Gene3D" id="3.30.63.10">
    <property type="entry name" value="Guanylate Kinase phosphate binding domain"/>
    <property type="match status" value="1"/>
</dbReference>
<dbReference type="FunFam" id="3.30.63.10:FF:000002">
    <property type="entry name" value="Guanylate kinase 1"/>
    <property type="match status" value="1"/>
</dbReference>
<evidence type="ECO:0000256" key="9">
    <source>
        <dbReference type="ARBA" id="ARBA00022840"/>
    </source>
</evidence>
<accession>H6N5U3</accession>
<protein>
    <recommendedName>
        <fullName evidence="5 12">Guanylate kinase</fullName>
        <ecNumber evidence="4 12">2.7.4.8</ecNumber>
    </recommendedName>
    <alternativeName>
        <fullName evidence="10 12">GMP kinase</fullName>
    </alternativeName>
</protein>
<dbReference type="PANTHER" id="PTHR23117">
    <property type="entry name" value="GUANYLATE KINASE-RELATED"/>
    <property type="match status" value="1"/>
</dbReference>
<evidence type="ECO:0000256" key="10">
    <source>
        <dbReference type="ARBA" id="ARBA00030128"/>
    </source>
</evidence>
<dbReference type="AlphaFoldDB" id="H6N5U3"/>
<dbReference type="InterPro" id="IPR008145">
    <property type="entry name" value="GK/Ca_channel_bsu"/>
</dbReference>
<dbReference type="HAMAP" id="MF_00328">
    <property type="entry name" value="Guanylate_kinase"/>
    <property type="match status" value="1"/>
</dbReference>
<gene>
    <name evidence="12 14" type="primary">gmk</name>
    <name evidence="14" type="ordered locus">MHC_00935</name>
</gene>
<dbReference type="InterPro" id="IPR008144">
    <property type="entry name" value="Guanylate_kin-like_dom"/>
</dbReference>
<evidence type="ECO:0000256" key="4">
    <source>
        <dbReference type="ARBA" id="ARBA00012961"/>
    </source>
</evidence>
<dbReference type="EC" id="2.7.4.8" evidence="4 12"/>
<sequence>MVVGDACNYNFSIQRVGSRKLGKLLIISGPSGVGKGAIIERLLSNKKLNLIFSISHTTRSRRSNEVDGVNYFFITKEQFRLNIESGKMLEYAQFFDNYYGTSREWVENMLQEGRNVLLEIETIGFKQMLEKKIDLVSIFIAPPSMEELEGRLKNRGTESGQDVKIRLEKAASEMADSALFQHVVVNDVLEDAVREIEGIFLRQILNEN</sequence>
<dbReference type="Pfam" id="PF00625">
    <property type="entry name" value="Guanylate_kin"/>
    <property type="match status" value="1"/>
</dbReference>
<evidence type="ECO:0000313" key="14">
    <source>
        <dbReference type="EMBL" id="AEW45053.1"/>
    </source>
</evidence>
<evidence type="ECO:0000256" key="1">
    <source>
        <dbReference type="ARBA" id="ARBA00003531"/>
    </source>
</evidence>
<evidence type="ECO:0000259" key="13">
    <source>
        <dbReference type="PROSITE" id="PS50052"/>
    </source>
</evidence>
<organism evidence="14 15">
    <name type="scientific">Mycoplasma haemocanis (strain Illinois)</name>
    <dbReference type="NCBI Taxonomy" id="1111676"/>
    <lineage>
        <taxon>Bacteria</taxon>
        <taxon>Bacillati</taxon>
        <taxon>Mycoplasmatota</taxon>
        <taxon>Mollicutes</taxon>
        <taxon>Mycoplasmataceae</taxon>
        <taxon>Mycoplasma</taxon>
    </lineage>
</organism>
<dbReference type="GO" id="GO:0005524">
    <property type="term" value="F:ATP binding"/>
    <property type="evidence" value="ECO:0007669"/>
    <property type="project" value="UniProtKB-UniRule"/>
</dbReference>
<comment type="subcellular location">
    <subcellularLocation>
        <location evidence="2 12">Cytoplasm</location>
    </subcellularLocation>
</comment>
<dbReference type="SMART" id="SM00072">
    <property type="entry name" value="GuKc"/>
    <property type="match status" value="1"/>
</dbReference>
<dbReference type="Proteomes" id="UP000009135">
    <property type="component" value="Chromosome"/>
</dbReference>
<dbReference type="PANTHER" id="PTHR23117:SF13">
    <property type="entry name" value="GUANYLATE KINASE"/>
    <property type="match status" value="1"/>
</dbReference>
<dbReference type="NCBIfam" id="TIGR03263">
    <property type="entry name" value="guanyl_kin"/>
    <property type="match status" value="1"/>
</dbReference>
<dbReference type="GO" id="GO:0005829">
    <property type="term" value="C:cytosol"/>
    <property type="evidence" value="ECO:0007669"/>
    <property type="project" value="TreeGrafter"/>
</dbReference>
<keyword evidence="7 12" id="KW-0547">Nucleotide-binding</keyword>
<evidence type="ECO:0000256" key="2">
    <source>
        <dbReference type="ARBA" id="ARBA00004496"/>
    </source>
</evidence>
<dbReference type="Gene3D" id="3.40.50.300">
    <property type="entry name" value="P-loop containing nucleotide triphosphate hydrolases"/>
    <property type="match status" value="1"/>
</dbReference>
<dbReference type="STRING" id="1111676.MHC_00935"/>
<proteinExistence type="inferred from homology"/>
<keyword evidence="6 12" id="KW-0808">Transferase</keyword>
<dbReference type="PROSITE" id="PS00856">
    <property type="entry name" value="GUANYLATE_KINASE_1"/>
    <property type="match status" value="1"/>
</dbReference>
<keyword evidence="9 12" id="KW-0067">ATP-binding</keyword>
<dbReference type="HOGENOM" id="CLU_001715_1_2_14"/>
<feature type="binding site" evidence="12">
    <location>
        <begin position="29"/>
        <end position="36"/>
    </location>
    <ligand>
        <name>ATP</name>
        <dbReference type="ChEBI" id="CHEBI:30616"/>
    </ligand>
</feature>
<keyword evidence="12" id="KW-0963">Cytoplasm</keyword>
<reference evidence="14 15" key="1">
    <citation type="journal article" date="2012" name="J. Bacteriol.">
        <title>Complete genome sequence of Mycoplasma haemocanis strain Illinois.</title>
        <authorList>
            <person name="do Nascimento N.C."/>
            <person name="Guimaraes A.M."/>
            <person name="Santos A.P."/>
            <person name="Sanmiguel P.J."/>
            <person name="Messick J.B."/>
        </authorList>
    </citation>
    <scope>NUCLEOTIDE SEQUENCE [LARGE SCALE GENOMIC DNA]</scope>
    <source>
        <strain evidence="14 15">Illinois</strain>
    </source>
</reference>
<dbReference type="GO" id="GO:0004385">
    <property type="term" value="F:GMP kinase activity"/>
    <property type="evidence" value="ECO:0007669"/>
    <property type="project" value="UniProtKB-UniRule"/>
</dbReference>
<evidence type="ECO:0000256" key="5">
    <source>
        <dbReference type="ARBA" id="ARBA00016296"/>
    </source>
</evidence>
<evidence type="ECO:0000256" key="12">
    <source>
        <dbReference type="HAMAP-Rule" id="MF_00328"/>
    </source>
</evidence>
<dbReference type="InterPro" id="IPR017665">
    <property type="entry name" value="Guanylate_kinase"/>
</dbReference>
<dbReference type="InterPro" id="IPR027417">
    <property type="entry name" value="P-loop_NTPase"/>
</dbReference>
<evidence type="ECO:0000313" key="15">
    <source>
        <dbReference type="Proteomes" id="UP000009135"/>
    </source>
</evidence>